<dbReference type="RefSeq" id="WP_344710226.1">
    <property type="nucleotide sequence ID" value="NZ_BAAAZD010000002.1"/>
</dbReference>
<dbReference type="PANTHER" id="PTHR46825:SF15">
    <property type="entry name" value="BETA-LACTAMASE-RELATED DOMAIN-CONTAINING PROTEIN"/>
    <property type="match status" value="1"/>
</dbReference>
<organism evidence="2 3">
    <name type="scientific">Sphingomonas humi</name>
    <dbReference type="NCBI Taxonomy" id="335630"/>
    <lineage>
        <taxon>Bacteria</taxon>
        <taxon>Pseudomonadati</taxon>
        <taxon>Pseudomonadota</taxon>
        <taxon>Alphaproteobacteria</taxon>
        <taxon>Sphingomonadales</taxon>
        <taxon>Sphingomonadaceae</taxon>
        <taxon>Sphingomonas</taxon>
    </lineage>
</organism>
<evidence type="ECO:0000313" key="3">
    <source>
        <dbReference type="Proteomes" id="UP001501310"/>
    </source>
</evidence>
<sequence>MSATTTSGATFTLSPGWTKKADGKIVELEAPEGDYKIALVDVGPAADAAAAITAAWNLWAPQNARPAKLITARPARNGWDDRQVASYETSPNEKRDLYAVAYRRGADWTVIIADGAEATGEKRLAAIGLVQQSLRPAGFKRESFAGVTAKPMDAARIADLRSFVEQAAKELGVPGAAIAVTDRTRTLYAGGVGVRSLGDPTPIDGDTSFAIASNTKGMATLLLAKLVDEGKLNWDQPVTQVYKQFRLGSDETTSKVLVRHLVCACTGLPRKDLQVILNSDPKAAAKDTFAQLAATEPTSGFGEVFQYNNLMASAAGYIGGYLSYPGVDLDRAFDQAVNGKVWKPLGMTRTTLDFAAGTSGNWARPHAMNIDGKPELILGNGQKLNYAFTRYGAAGGAWSTANDLARYVRFELNEGKLDDGRQYVSAANVLRRRAANVPVGEDRVYGMGMQVDSDYGIDVVHHGGSLGGYKSDIIIIPSAGIGAVLLTNADDGQSMLRPFMRRLLEILYDGKPEAAADVTAAATRIKAEVLKEAQSVSRVPDGTAVAALAASYENADLGPLKVIRDGKGVNFAFRSASVPFGTKKNEDGTTSFVATDPTFLFFPMVVGTKDGKKTLTARDSQHEYVFVER</sequence>
<feature type="domain" description="Beta-lactamase-related" evidence="1">
    <location>
        <begin position="161"/>
        <end position="494"/>
    </location>
</feature>
<dbReference type="InterPro" id="IPR050491">
    <property type="entry name" value="AmpC-like"/>
</dbReference>
<keyword evidence="3" id="KW-1185">Reference proteome</keyword>
<protein>
    <recommendedName>
        <fullName evidence="1">Beta-lactamase-related domain-containing protein</fullName>
    </recommendedName>
</protein>
<dbReference type="InterPro" id="IPR012338">
    <property type="entry name" value="Beta-lactam/transpept-like"/>
</dbReference>
<reference evidence="3" key="1">
    <citation type="journal article" date="2019" name="Int. J. Syst. Evol. Microbiol.">
        <title>The Global Catalogue of Microorganisms (GCM) 10K type strain sequencing project: providing services to taxonomists for standard genome sequencing and annotation.</title>
        <authorList>
            <consortium name="The Broad Institute Genomics Platform"/>
            <consortium name="The Broad Institute Genome Sequencing Center for Infectious Disease"/>
            <person name="Wu L."/>
            <person name="Ma J."/>
        </authorList>
    </citation>
    <scope>NUCLEOTIDE SEQUENCE [LARGE SCALE GENOMIC DNA]</scope>
    <source>
        <strain evidence="3">JCM 16603</strain>
    </source>
</reference>
<evidence type="ECO:0000313" key="2">
    <source>
        <dbReference type="EMBL" id="GAA4007511.1"/>
    </source>
</evidence>
<dbReference type="SUPFAM" id="SSF56601">
    <property type="entry name" value="beta-lactamase/transpeptidase-like"/>
    <property type="match status" value="1"/>
</dbReference>
<dbReference type="EMBL" id="BAAAZD010000002">
    <property type="protein sequence ID" value="GAA4007511.1"/>
    <property type="molecule type" value="Genomic_DNA"/>
</dbReference>
<dbReference type="InterPro" id="IPR001466">
    <property type="entry name" value="Beta-lactam-related"/>
</dbReference>
<accession>A0ABP7S777</accession>
<comment type="caution">
    <text evidence="2">The sequence shown here is derived from an EMBL/GenBank/DDBJ whole genome shotgun (WGS) entry which is preliminary data.</text>
</comment>
<gene>
    <name evidence="2" type="ORF">GCM10022211_21040</name>
</gene>
<evidence type="ECO:0000259" key="1">
    <source>
        <dbReference type="Pfam" id="PF00144"/>
    </source>
</evidence>
<dbReference type="PANTHER" id="PTHR46825">
    <property type="entry name" value="D-ALANYL-D-ALANINE-CARBOXYPEPTIDASE/ENDOPEPTIDASE AMPH"/>
    <property type="match status" value="1"/>
</dbReference>
<name>A0ABP7S777_9SPHN</name>
<dbReference type="Gene3D" id="3.40.710.10">
    <property type="entry name" value="DD-peptidase/beta-lactamase superfamily"/>
    <property type="match status" value="1"/>
</dbReference>
<proteinExistence type="predicted"/>
<dbReference type="Pfam" id="PF00144">
    <property type="entry name" value="Beta-lactamase"/>
    <property type="match status" value="1"/>
</dbReference>
<dbReference type="Proteomes" id="UP001501310">
    <property type="component" value="Unassembled WGS sequence"/>
</dbReference>